<dbReference type="EMBL" id="JASPKY010000112">
    <property type="protein sequence ID" value="KAK9736528.1"/>
    <property type="molecule type" value="Genomic_DNA"/>
</dbReference>
<name>A0AAW1LRX7_POPJA</name>
<comment type="caution">
    <text evidence="2">The sequence shown here is derived from an EMBL/GenBank/DDBJ whole genome shotgun (WGS) entry which is preliminary data.</text>
</comment>
<gene>
    <name evidence="2" type="ORF">QE152_g12398</name>
</gene>
<feature type="region of interest" description="Disordered" evidence="1">
    <location>
        <begin position="42"/>
        <end position="77"/>
    </location>
</feature>
<sequence length="145" mass="17485">MAEGAEVLHKQLIRKPWFDDECNEVIQQREKARMRMLRCNTEESRPRYQKCGNEAKKTEMKQRKHTKRRREKDQLVEGMQNSLGRWAEYFKEVFEVEGNEPREIEEDWWAIGEDDQDEPLTKQEIQAIIEKVNSNKAPGENHRRR</sequence>
<organism evidence="2 3">
    <name type="scientific">Popillia japonica</name>
    <name type="common">Japanese beetle</name>
    <dbReference type="NCBI Taxonomy" id="7064"/>
    <lineage>
        <taxon>Eukaryota</taxon>
        <taxon>Metazoa</taxon>
        <taxon>Ecdysozoa</taxon>
        <taxon>Arthropoda</taxon>
        <taxon>Hexapoda</taxon>
        <taxon>Insecta</taxon>
        <taxon>Pterygota</taxon>
        <taxon>Neoptera</taxon>
        <taxon>Endopterygota</taxon>
        <taxon>Coleoptera</taxon>
        <taxon>Polyphaga</taxon>
        <taxon>Scarabaeiformia</taxon>
        <taxon>Scarabaeidae</taxon>
        <taxon>Rutelinae</taxon>
        <taxon>Popillia</taxon>
    </lineage>
</organism>
<accession>A0AAW1LRX7</accession>
<dbReference type="Proteomes" id="UP001458880">
    <property type="component" value="Unassembled WGS sequence"/>
</dbReference>
<evidence type="ECO:0000313" key="2">
    <source>
        <dbReference type="EMBL" id="KAK9736528.1"/>
    </source>
</evidence>
<evidence type="ECO:0000256" key="1">
    <source>
        <dbReference type="SAM" id="MobiDB-lite"/>
    </source>
</evidence>
<dbReference type="AlphaFoldDB" id="A0AAW1LRX7"/>
<proteinExistence type="predicted"/>
<reference evidence="2 3" key="1">
    <citation type="journal article" date="2024" name="BMC Genomics">
        <title>De novo assembly and annotation of Popillia japonica's genome with initial clues to its potential as an invasive pest.</title>
        <authorList>
            <person name="Cucini C."/>
            <person name="Boschi S."/>
            <person name="Funari R."/>
            <person name="Cardaioli E."/>
            <person name="Iannotti N."/>
            <person name="Marturano G."/>
            <person name="Paoli F."/>
            <person name="Bruttini M."/>
            <person name="Carapelli A."/>
            <person name="Frati F."/>
            <person name="Nardi F."/>
        </authorList>
    </citation>
    <scope>NUCLEOTIDE SEQUENCE [LARGE SCALE GENOMIC DNA]</scope>
    <source>
        <strain evidence="2">DMR45628</strain>
    </source>
</reference>
<keyword evidence="3" id="KW-1185">Reference proteome</keyword>
<evidence type="ECO:0000313" key="3">
    <source>
        <dbReference type="Proteomes" id="UP001458880"/>
    </source>
</evidence>
<protein>
    <submittedName>
        <fullName evidence="2">Uncharacterized protein</fullName>
    </submittedName>
</protein>